<dbReference type="Pfam" id="PF02515">
    <property type="entry name" value="CoA_transf_3"/>
    <property type="match status" value="1"/>
</dbReference>
<dbReference type="Gene3D" id="3.40.50.10540">
    <property type="entry name" value="Crotonobetainyl-coa:carnitine coa-transferase, domain 1"/>
    <property type="match status" value="1"/>
</dbReference>
<sequence>MDNRALLKGVRVVELSSFVAAPCCAKLLADWGAEVIKIEPLGGDGIRVMGGTFKSPCTDDENPMFELENGNKKGISVNVKTKEGVEILHKLLSKSDIFVTNVREKALAKMGLTYDQLKDDFPGLIHAHILGYGEEGPLKDKPGFDYTAYFARGGVSQSLMEKGTSPCNTAAGFGDHYAGISLTAGILAALYKKQITGEGDRVTVSLFHTALYGMGMMITTSQYGNEMPISRTEPNSPLMTTYKCKDGKWIQLALIQYNKWLPKFCEVINRPEIMKDDRFNDIKVMPLHVDEMVKIVEKAMLEKTLDEWSDLLEEADLPFEKVQSCEDIINDDQAWANDFLFKTTYENGNEGVLVNGPVKFKTMGIKEYEPAPRLGQHTEEVLKSIGYTEEEILDMVNSQAIKLDDAKELV</sequence>
<dbReference type="PANTHER" id="PTHR48228:SF2">
    <property type="entry name" value="E-CINNAMOYL-COA:R-PHENYLLACTATE COA TRANSFERASE LARGE SUBUNIT"/>
    <property type="match status" value="1"/>
</dbReference>
<dbReference type="PANTHER" id="PTHR48228">
    <property type="entry name" value="SUCCINYL-COA--D-CITRAMALATE COA-TRANSFERASE"/>
    <property type="match status" value="1"/>
</dbReference>
<name>A0A0C7GD16_PARSO</name>
<protein>
    <submittedName>
        <fullName evidence="1">Isocaprenoyl-CoA:2-hydroxyisocaproate CoA-transferase</fullName>
        <ecNumber evidence="1">2.8.3.-</ecNumber>
        <ecNumber evidence="1">2.8.3.16</ecNumber>
    </submittedName>
</protein>
<dbReference type="EC" id="2.8.3.-" evidence="1"/>
<dbReference type="SUPFAM" id="SSF89796">
    <property type="entry name" value="CoA-transferase family III (CaiB/BaiF)"/>
    <property type="match status" value="1"/>
</dbReference>
<proteinExistence type="predicted"/>
<dbReference type="GO" id="GO:0033608">
    <property type="term" value="F:formyl-CoA transferase activity"/>
    <property type="evidence" value="ECO:0007669"/>
    <property type="project" value="UniProtKB-EC"/>
</dbReference>
<dbReference type="Gene3D" id="3.30.1540.10">
    <property type="entry name" value="formyl-coa transferase, domain 3"/>
    <property type="match status" value="1"/>
</dbReference>
<evidence type="ECO:0000313" key="1">
    <source>
        <dbReference type="EMBL" id="CEQ05061.1"/>
    </source>
</evidence>
<reference evidence="1 2" key="1">
    <citation type="submission" date="2015-01" db="EMBL/GenBank/DDBJ databases">
        <authorList>
            <person name="Aslett A.Martin."/>
            <person name="De Silva Nishadi"/>
        </authorList>
    </citation>
    <scope>NUCLEOTIDE SEQUENCE [LARGE SCALE GENOMIC DNA]</scope>
    <source>
        <strain evidence="1 2">R28058</strain>
    </source>
</reference>
<evidence type="ECO:0000313" key="2">
    <source>
        <dbReference type="Proteomes" id="UP000049127"/>
    </source>
</evidence>
<dbReference type="InterPro" id="IPR050509">
    <property type="entry name" value="CoA-transferase_III"/>
</dbReference>
<accession>A0A0C7GD16</accession>
<dbReference type="EMBL" id="CEKZ01000023">
    <property type="protein sequence ID" value="CEQ05061.1"/>
    <property type="molecule type" value="Genomic_DNA"/>
</dbReference>
<dbReference type="InterPro" id="IPR023606">
    <property type="entry name" value="CoA-Trfase_III_dom_1_sf"/>
</dbReference>
<keyword evidence="1" id="KW-0808">Transferase</keyword>
<dbReference type="Proteomes" id="UP000049127">
    <property type="component" value="Unassembled WGS sequence"/>
</dbReference>
<dbReference type="AlphaFoldDB" id="A0A0C7GD16"/>
<dbReference type="InterPro" id="IPR044855">
    <property type="entry name" value="CoA-Trfase_III_dom3_sf"/>
</dbReference>
<dbReference type="EC" id="2.8.3.16" evidence="1"/>
<dbReference type="OrthoDB" id="9797653at2"/>
<gene>
    <name evidence="1" type="primary">hadA</name>
    <name evidence="1" type="ORF">R28058_27781</name>
</gene>
<dbReference type="InterPro" id="IPR003673">
    <property type="entry name" value="CoA-Trfase_fam_III"/>
</dbReference>
<organism evidence="1 2">
    <name type="scientific">Paraclostridium sordellii</name>
    <name type="common">Clostridium sordellii</name>
    <dbReference type="NCBI Taxonomy" id="1505"/>
    <lineage>
        <taxon>Bacteria</taxon>
        <taxon>Bacillati</taxon>
        <taxon>Bacillota</taxon>
        <taxon>Clostridia</taxon>
        <taxon>Peptostreptococcales</taxon>
        <taxon>Peptostreptococcaceae</taxon>
        <taxon>Paraclostridium</taxon>
    </lineage>
</organism>
<dbReference type="RefSeq" id="WP_055343036.1">
    <property type="nucleotide sequence ID" value="NZ_CDNI01000023.1"/>
</dbReference>